<comment type="caution">
    <text evidence="4">The sequence shown here is derived from an EMBL/GenBank/DDBJ whole genome shotgun (WGS) entry which is preliminary data.</text>
</comment>
<comment type="similarity">
    <text evidence="1 2">Belongs to the phospholipid scramblase family.</text>
</comment>
<dbReference type="EMBL" id="DYDO01000004">
    <property type="protein sequence ID" value="DBA26290.1"/>
    <property type="molecule type" value="Genomic_DNA"/>
</dbReference>
<dbReference type="InterPro" id="IPR005552">
    <property type="entry name" value="Scramblase"/>
</dbReference>
<gene>
    <name evidence="4" type="ORF">GDO54_010571</name>
</gene>
<keyword evidence="2" id="KW-0106">Calcium</keyword>
<dbReference type="GO" id="GO:0017128">
    <property type="term" value="F:phospholipid scramblase activity"/>
    <property type="evidence" value="ECO:0007669"/>
    <property type="project" value="InterPro"/>
</dbReference>
<keyword evidence="2" id="KW-0564">Palmitate</keyword>
<dbReference type="GO" id="GO:0005886">
    <property type="term" value="C:plasma membrane"/>
    <property type="evidence" value="ECO:0007669"/>
    <property type="project" value="TreeGrafter"/>
</dbReference>
<evidence type="ECO:0000313" key="5">
    <source>
        <dbReference type="Proteomes" id="UP001181693"/>
    </source>
</evidence>
<comment type="function">
    <text evidence="2">May mediate accelerated ATP-independent bidirectional transbilayer migration of phospholipids upon binding calcium ions that results in a loss of phospholipid asymmetry in the plasma membrane.</text>
</comment>
<evidence type="ECO:0000256" key="3">
    <source>
        <dbReference type="SAM" id="MobiDB-lite"/>
    </source>
</evidence>
<organism evidence="4 5">
    <name type="scientific">Pyxicephalus adspersus</name>
    <name type="common">African bullfrog</name>
    <dbReference type="NCBI Taxonomy" id="30357"/>
    <lineage>
        <taxon>Eukaryota</taxon>
        <taxon>Metazoa</taxon>
        <taxon>Chordata</taxon>
        <taxon>Craniata</taxon>
        <taxon>Vertebrata</taxon>
        <taxon>Euteleostomi</taxon>
        <taxon>Amphibia</taxon>
        <taxon>Batrachia</taxon>
        <taxon>Anura</taxon>
        <taxon>Neobatrachia</taxon>
        <taxon>Ranoidea</taxon>
        <taxon>Pyxicephalidae</taxon>
        <taxon>Pyxicephalinae</taxon>
        <taxon>Pyxicephalus</taxon>
    </lineage>
</organism>
<protein>
    <recommendedName>
        <fullName evidence="2">Phospholipid scramblase</fullName>
    </recommendedName>
</protein>
<accession>A0AAV3AF48</accession>
<keyword evidence="5" id="KW-1185">Reference proteome</keyword>
<sequence length="327" mass="37086">MSVIHSQPSPFGHLQREKHIEHHTKKPKEDKICRCMETQHRKPSLQHEDGLRRTEKNGKQTNQKLNKHRTVGSSRRGGAKVSCPPSQSVSSSHNINTDRELTIQRSLTVVEELDESVCSELQILTSAQQFCITSKAKPKGLCCQSERLYIISSRTAKQLLVAIEDSSTLCLQLCGPARSCCLHLCDQNRQEVLKFSRPYRVDVCCLFCCLMVIRVFNSSNSLLGFVQQNWSLFSPSLSVHNSEGTRTMEIRGSWSATRCHSEQEFQVTSLEGQIVAIIWKRWPGFNEDYNMDHDVFGLDISASLSPTDKALLLAATFLLNYMFFEMS</sequence>
<proteinExistence type="inferred from homology"/>
<dbReference type="PANTHER" id="PTHR23248">
    <property type="entry name" value="PHOSPHOLIPID SCRAMBLASE-RELATED"/>
    <property type="match status" value="1"/>
</dbReference>
<dbReference type="Pfam" id="PF03803">
    <property type="entry name" value="Scramblase"/>
    <property type="match status" value="1"/>
</dbReference>
<dbReference type="Proteomes" id="UP001181693">
    <property type="component" value="Unassembled WGS sequence"/>
</dbReference>
<name>A0AAV3AF48_PYXAD</name>
<dbReference type="PANTHER" id="PTHR23248:SF40">
    <property type="entry name" value="PHOSPHOLIPID SCRAMBLASE"/>
    <property type="match status" value="1"/>
</dbReference>
<keyword evidence="2" id="KW-0449">Lipoprotein</keyword>
<comment type="cofactor">
    <cofactor evidence="2">
        <name>Ca(2+)</name>
        <dbReference type="ChEBI" id="CHEBI:29108"/>
    </cofactor>
</comment>
<evidence type="ECO:0000313" key="4">
    <source>
        <dbReference type="EMBL" id="DBA26290.1"/>
    </source>
</evidence>
<feature type="region of interest" description="Disordered" evidence="3">
    <location>
        <begin position="1"/>
        <end position="94"/>
    </location>
</feature>
<evidence type="ECO:0000256" key="2">
    <source>
        <dbReference type="RuleBase" id="RU363116"/>
    </source>
</evidence>
<evidence type="ECO:0000256" key="1">
    <source>
        <dbReference type="ARBA" id="ARBA00005350"/>
    </source>
</evidence>
<feature type="compositionally biased region" description="Basic and acidic residues" evidence="3">
    <location>
        <begin position="27"/>
        <end position="58"/>
    </location>
</feature>
<dbReference type="AlphaFoldDB" id="A0AAV3AF48"/>
<feature type="compositionally biased region" description="Low complexity" evidence="3">
    <location>
        <begin position="81"/>
        <end position="92"/>
    </location>
</feature>
<reference evidence="4" key="1">
    <citation type="thesis" date="2020" institute="ProQuest LLC" country="789 East Eisenhower Parkway, Ann Arbor, MI, USA">
        <title>Comparative Genomics and Chromosome Evolution.</title>
        <authorList>
            <person name="Mudd A.B."/>
        </authorList>
    </citation>
    <scope>NUCLEOTIDE SEQUENCE</scope>
    <source>
        <strain evidence="4">1538</strain>
        <tissue evidence="4">Blood</tissue>
    </source>
</reference>